<reference evidence="6" key="1">
    <citation type="journal article" date="2002" name="Science">
        <title>The draft genome of Ciona intestinalis: insights into chordate and vertebrate origins.</title>
        <authorList>
            <person name="Dehal P."/>
            <person name="Satou Y."/>
            <person name="Campbell R.K."/>
            <person name="Chapman J."/>
            <person name="Degnan B."/>
            <person name="De Tomaso A."/>
            <person name="Davidson B."/>
            <person name="Di Gregorio A."/>
            <person name="Gelpke M."/>
            <person name="Goodstein D.M."/>
            <person name="Harafuji N."/>
            <person name="Hastings K.E."/>
            <person name="Ho I."/>
            <person name="Hotta K."/>
            <person name="Huang W."/>
            <person name="Kawashima T."/>
            <person name="Lemaire P."/>
            <person name="Martinez D."/>
            <person name="Meinertzhagen I.A."/>
            <person name="Necula S."/>
            <person name="Nonaka M."/>
            <person name="Putnam N."/>
            <person name="Rash S."/>
            <person name="Saiga H."/>
            <person name="Satake M."/>
            <person name="Terry A."/>
            <person name="Yamada L."/>
            <person name="Wang H.G."/>
            <person name="Awazu S."/>
            <person name="Azumi K."/>
            <person name="Boore J."/>
            <person name="Branno M."/>
            <person name="Chin-Bow S."/>
            <person name="DeSantis R."/>
            <person name="Doyle S."/>
            <person name="Francino P."/>
            <person name="Keys D.N."/>
            <person name="Haga S."/>
            <person name="Hayashi H."/>
            <person name="Hino K."/>
            <person name="Imai K.S."/>
            <person name="Inaba K."/>
            <person name="Kano S."/>
            <person name="Kobayashi K."/>
            <person name="Kobayashi M."/>
            <person name="Lee B.I."/>
            <person name="Makabe K.W."/>
            <person name="Manohar C."/>
            <person name="Matassi G."/>
            <person name="Medina M."/>
            <person name="Mochizuki Y."/>
            <person name="Mount S."/>
            <person name="Morishita T."/>
            <person name="Miura S."/>
            <person name="Nakayama A."/>
            <person name="Nishizaka S."/>
            <person name="Nomoto H."/>
            <person name="Ohta F."/>
            <person name="Oishi K."/>
            <person name="Rigoutsos I."/>
            <person name="Sano M."/>
            <person name="Sasaki A."/>
            <person name="Sasakura Y."/>
            <person name="Shoguchi E."/>
            <person name="Shin-i T."/>
            <person name="Spagnuolo A."/>
            <person name="Stainier D."/>
            <person name="Suzuki M.M."/>
            <person name="Tassy O."/>
            <person name="Takatori N."/>
            <person name="Tokuoka M."/>
            <person name="Yagi K."/>
            <person name="Yoshizaki F."/>
            <person name="Wada S."/>
            <person name="Zhang C."/>
            <person name="Hyatt P.D."/>
            <person name="Larimer F."/>
            <person name="Detter C."/>
            <person name="Doggett N."/>
            <person name="Glavina T."/>
            <person name="Hawkins T."/>
            <person name="Richardson P."/>
            <person name="Lucas S."/>
            <person name="Kohara Y."/>
            <person name="Levine M."/>
            <person name="Satoh N."/>
            <person name="Rokhsar D.S."/>
        </authorList>
    </citation>
    <scope>NUCLEOTIDE SEQUENCE [LARGE SCALE GENOMIC DNA]</scope>
</reference>
<evidence type="ECO:0000259" key="3">
    <source>
        <dbReference type="Pfam" id="PF05089"/>
    </source>
</evidence>
<dbReference type="OMA" id="PAHASKF"/>
<accession>F7BLV7</accession>
<dbReference type="InterPro" id="IPR029018">
    <property type="entry name" value="Hex-like_dom2"/>
</dbReference>
<evidence type="ECO:0000259" key="4">
    <source>
        <dbReference type="Pfam" id="PF12971"/>
    </source>
</evidence>
<feature type="domain" description="Alpha-N-acetylglucosaminidase tim-barrel" evidence="3">
    <location>
        <begin position="137"/>
        <end position="219"/>
    </location>
</feature>
<protein>
    <recommendedName>
        <fullName evidence="7">Alpha-N-acetylglucosaminidase</fullName>
    </recommendedName>
</protein>
<evidence type="ECO:0000256" key="2">
    <source>
        <dbReference type="SAM" id="SignalP"/>
    </source>
</evidence>
<dbReference type="Ensembl" id="ENSCINT00000024701.2">
    <property type="protein sequence ID" value="ENSCINP00000024455.2"/>
    <property type="gene ID" value="ENSCING00000022316.1"/>
</dbReference>
<dbReference type="InParanoid" id="F7BLV7"/>
<dbReference type="Gene3D" id="3.20.20.80">
    <property type="entry name" value="Glycosidases"/>
    <property type="match status" value="1"/>
</dbReference>
<dbReference type="Proteomes" id="UP000008144">
    <property type="component" value="Chromosome 8"/>
</dbReference>
<dbReference type="PANTHER" id="PTHR12872">
    <property type="entry name" value="ALPHA-N-ACETYLGLUCOSAMINIDASE"/>
    <property type="match status" value="1"/>
</dbReference>
<sequence length="219" mass="24614">MHLIKAVLLLTTVIEIGSFQKHYIEKSLSPVRSYTAGHEQETAVAQLLQRVIGERSQDVVVSILPAASEFATLSYAGKTLKITGSDAVSVAFAFNHYLKYYCRKQISWAGDQISDIPNPLPPVPAEGVTIKAGVKYRYYQNVCTVSYSSVWWNWTRWEREIDWMALNGINLPLAFTGQEAIWERVYKKLGCSDEDIKKHFAGPAFLAWGRMGNLHGWGG</sequence>
<keyword evidence="2" id="KW-0732">Signal</keyword>
<dbReference type="GO" id="GO:0016787">
    <property type="term" value="F:hydrolase activity"/>
    <property type="evidence" value="ECO:0007669"/>
    <property type="project" value="UniProtKB-KW"/>
</dbReference>
<dbReference type="InterPro" id="IPR024240">
    <property type="entry name" value="NAGLU_N"/>
</dbReference>
<dbReference type="AlphaFoldDB" id="F7BLV7"/>
<dbReference type="InterPro" id="IPR007781">
    <property type="entry name" value="NAGLU"/>
</dbReference>
<organism evidence="5 6">
    <name type="scientific">Ciona intestinalis</name>
    <name type="common">Transparent sea squirt</name>
    <name type="synonym">Ascidia intestinalis</name>
    <dbReference type="NCBI Taxonomy" id="7719"/>
    <lineage>
        <taxon>Eukaryota</taxon>
        <taxon>Metazoa</taxon>
        <taxon>Chordata</taxon>
        <taxon>Tunicata</taxon>
        <taxon>Ascidiacea</taxon>
        <taxon>Phlebobranchia</taxon>
        <taxon>Cionidae</taxon>
        <taxon>Ciona</taxon>
    </lineage>
</organism>
<dbReference type="Gene3D" id="3.30.379.10">
    <property type="entry name" value="Chitobiase/beta-hexosaminidase domain 2-like"/>
    <property type="match status" value="1"/>
</dbReference>
<feature type="signal peptide" evidence="2">
    <location>
        <begin position="1"/>
        <end position="18"/>
    </location>
</feature>
<name>F7BLV7_CIOIN</name>
<reference evidence="5" key="2">
    <citation type="journal article" date="2008" name="Genome Biol.">
        <title>Improved genome assembly and evidence-based global gene model set for the chordate Ciona intestinalis: new insight into intron and operon populations.</title>
        <authorList>
            <person name="Satou Y."/>
            <person name="Mineta K."/>
            <person name="Ogasawara M."/>
            <person name="Sasakura Y."/>
            <person name="Shoguchi E."/>
            <person name="Ueno K."/>
            <person name="Yamada L."/>
            <person name="Matsumoto J."/>
            <person name="Wasserscheid J."/>
            <person name="Dewar K."/>
            <person name="Wiley G.B."/>
            <person name="Macmil S.L."/>
            <person name="Roe B.A."/>
            <person name="Zeller R.W."/>
            <person name="Hastings K.E."/>
            <person name="Lemaire P."/>
            <person name="Lindquist E."/>
            <person name="Endo T."/>
            <person name="Hotta K."/>
            <person name="Inaba K."/>
        </authorList>
    </citation>
    <scope>NUCLEOTIDE SEQUENCE [LARGE SCALE GENOMIC DNA]</scope>
    <source>
        <strain evidence="5">wild type</strain>
    </source>
</reference>
<proteinExistence type="predicted"/>
<feature type="chain" id="PRO_5003354460" description="Alpha-N-acetylglucosaminidase" evidence="2">
    <location>
        <begin position="19"/>
        <end position="219"/>
    </location>
</feature>
<reference evidence="5" key="4">
    <citation type="submission" date="2025-09" db="UniProtKB">
        <authorList>
            <consortium name="Ensembl"/>
        </authorList>
    </citation>
    <scope>IDENTIFICATION</scope>
</reference>
<dbReference type="GeneTree" id="ENSGT00390000005900"/>
<dbReference type="Pfam" id="PF05089">
    <property type="entry name" value="NAGLU"/>
    <property type="match status" value="1"/>
</dbReference>
<dbReference type="Pfam" id="PF12971">
    <property type="entry name" value="NAGLU_N"/>
    <property type="match status" value="1"/>
</dbReference>
<keyword evidence="6" id="KW-1185">Reference proteome</keyword>
<evidence type="ECO:0000313" key="6">
    <source>
        <dbReference type="Proteomes" id="UP000008144"/>
    </source>
</evidence>
<keyword evidence="1" id="KW-0378">Hydrolase</keyword>
<reference evidence="5" key="3">
    <citation type="submission" date="2025-08" db="UniProtKB">
        <authorList>
            <consortium name="Ensembl"/>
        </authorList>
    </citation>
    <scope>IDENTIFICATION</scope>
</reference>
<feature type="domain" description="Alpha-N-acetylglucosaminidase N-terminal" evidence="4">
    <location>
        <begin position="43"/>
        <end position="121"/>
    </location>
</feature>
<dbReference type="PANTHER" id="PTHR12872:SF1">
    <property type="entry name" value="ALPHA-N-ACETYLGLUCOSAMINIDASE"/>
    <property type="match status" value="1"/>
</dbReference>
<dbReference type="InterPro" id="IPR024733">
    <property type="entry name" value="NAGLU_tim-barrel"/>
</dbReference>
<dbReference type="HOGENOM" id="CLU_074246_1_0_1"/>
<evidence type="ECO:0000313" key="5">
    <source>
        <dbReference type="Ensembl" id="ENSCINP00000024455.2"/>
    </source>
</evidence>
<evidence type="ECO:0008006" key="7">
    <source>
        <dbReference type="Google" id="ProtNLM"/>
    </source>
</evidence>
<dbReference type="EMBL" id="EAAA01002642">
    <property type="status" value="NOT_ANNOTATED_CDS"/>
    <property type="molecule type" value="Genomic_DNA"/>
</dbReference>
<dbReference type="STRING" id="7719.ENSCINP00000024455"/>
<evidence type="ECO:0000256" key="1">
    <source>
        <dbReference type="ARBA" id="ARBA00022801"/>
    </source>
</evidence>